<dbReference type="EMBL" id="BAABHS010000011">
    <property type="protein sequence ID" value="GAA4966503.1"/>
    <property type="molecule type" value="Genomic_DNA"/>
</dbReference>
<evidence type="ECO:0000313" key="2">
    <source>
        <dbReference type="EMBL" id="GAA4966503.1"/>
    </source>
</evidence>
<dbReference type="RefSeq" id="WP_345676334.1">
    <property type="nucleotide sequence ID" value="NZ_BAABHS010000011.1"/>
</dbReference>
<dbReference type="InterPro" id="IPR001387">
    <property type="entry name" value="Cro/C1-type_HTH"/>
</dbReference>
<dbReference type="PROSITE" id="PS50943">
    <property type="entry name" value="HTH_CROC1"/>
    <property type="match status" value="1"/>
</dbReference>
<protein>
    <submittedName>
        <fullName evidence="2">Helix-turn-helix transcriptional regulator</fullName>
    </submittedName>
</protein>
<gene>
    <name evidence="2" type="ORF">GCM10023205_33920</name>
</gene>
<organism evidence="2 3">
    <name type="scientific">Yinghuangia aomiensis</name>
    <dbReference type="NCBI Taxonomy" id="676205"/>
    <lineage>
        <taxon>Bacteria</taxon>
        <taxon>Bacillati</taxon>
        <taxon>Actinomycetota</taxon>
        <taxon>Actinomycetes</taxon>
        <taxon>Kitasatosporales</taxon>
        <taxon>Streptomycetaceae</taxon>
        <taxon>Yinghuangia</taxon>
    </lineage>
</organism>
<feature type="domain" description="HTH cro/C1-type" evidence="1">
    <location>
        <begin position="21"/>
        <end position="60"/>
    </location>
</feature>
<dbReference type="SUPFAM" id="SSF47413">
    <property type="entry name" value="lambda repressor-like DNA-binding domains"/>
    <property type="match status" value="1"/>
</dbReference>
<sequence length="280" mass="31141">MPGSKDLDPYVSARAFYGAELRRLREEARLSQDGLGEQAFCSGAYIGQFEAAVRRPQPELSKIFDFVLGSGEHLQRLCRLARESKHSDYFADVADLEPLAATISEYSPMLLPGILQTAAYARRITQISHPFAADDEIERLVEARMERAERLTNARHPEIWEVVHEAALRTRVGSVAVMHEQLLNIAAAIRSRRLVVQVHPNDAEAHPFMYGLTSILTFAEAPALVYVEGAYSGQLIDEPRLVARYQASYDVARATSLSFEASLDLIESIAEGYAIHDPNA</sequence>
<comment type="caution">
    <text evidence="2">The sequence shown here is derived from an EMBL/GenBank/DDBJ whole genome shotgun (WGS) entry which is preliminary data.</text>
</comment>
<keyword evidence="3" id="KW-1185">Reference proteome</keyword>
<dbReference type="CDD" id="cd00093">
    <property type="entry name" value="HTH_XRE"/>
    <property type="match status" value="1"/>
</dbReference>
<dbReference type="Gene3D" id="1.10.260.40">
    <property type="entry name" value="lambda repressor-like DNA-binding domains"/>
    <property type="match status" value="1"/>
</dbReference>
<dbReference type="InterPro" id="IPR010982">
    <property type="entry name" value="Lambda_DNA-bd_dom_sf"/>
</dbReference>
<dbReference type="Pfam" id="PF19054">
    <property type="entry name" value="DUF5753"/>
    <property type="match status" value="1"/>
</dbReference>
<reference evidence="3" key="1">
    <citation type="journal article" date="2019" name="Int. J. Syst. Evol. Microbiol.">
        <title>The Global Catalogue of Microorganisms (GCM) 10K type strain sequencing project: providing services to taxonomists for standard genome sequencing and annotation.</title>
        <authorList>
            <consortium name="The Broad Institute Genomics Platform"/>
            <consortium name="The Broad Institute Genome Sequencing Center for Infectious Disease"/>
            <person name="Wu L."/>
            <person name="Ma J."/>
        </authorList>
    </citation>
    <scope>NUCLEOTIDE SEQUENCE [LARGE SCALE GENOMIC DNA]</scope>
    <source>
        <strain evidence="3">JCM 17986</strain>
    </source>
</reference>
<proteinExistence type="predicted"/>
<dbReference type="InterPro" id="IPR043917">
    <property type="entry name" value="DUF5753"/>
</dbReference>
<evidence type="ECO:0000259" key="1">
    <source>
        <dbReference type="PROSITE" id="PS50943"/>
    </source>
</evidence>
<name>A0ABP9HBJ5_9ACTN</name>
<accession>A0ABP9HBJ5</accession>
<dbReference type="Proteomes" id="UP001500466">
    <property type="component" value="Unassembled WGS sequence"/>
</dbReference>
<dbReference type="Pfam" id="PF13560">
    <property type="entry name" value="HTH_31"/>
    <property type="match status" value="1"/>
</dbReference>
<evidence type="ECO:0000313" key="3">
    <source>
        <dbReference type="Proteomes" id="UP001500466"/>
    </source>
</evidence>